<dbReference type="InterPro" id="IPR036259">
    <property type="entry name" value="MFS_trans_sf"/>
</dbReference>
<name>A0A5R8MNA5_9GAMM</name>
<evidence type="ECO:0000256" key="6">
    <source>
        <dbReference type="SAM" id="Phobius"/>
    </source>
</evidence>
<feature type="transmembrane region" description="Helical" evidence="6">
    <location>
        <begin position="81"/>
        <end position="104"/>
    </location>
</feature>
<organism evidence="8 9">
    <name type="scientific">Halomonas urmiana</name>
    <dbReference type="NCBI Taxonomy" id="490901"/>
    <lineage>
        <taxon>Bacteria</taxon>
        <taxon>Pseudomonadati</taxon>
        <taxon>Pseudomonadota</taxon>
        <taxon>Gammaproteobacteria</taxon>
        <taxon>Oceanospirillales</taxon>
        <taxon>Halomonadaceae</taxon>
        <taxon>Halomonas</taxon>
    </lineage>
</organism>
<keyword evidence="5 6" id="KW-0472">Membrane</keyword>
<dbReference type="PANTHER" id="PTHR43124">
    <property type="entry name" value="PURINE EFFLUX PUMP PBUE"/>
    <property type="match status" value="1"/>
</dbReference>
<evidence type="ECO:0000256" key="3">
    <source>
        <dbReference type="ARBA" id="ARBA00022692"/>
    </source>
</evidence>
<dbReference type="AlphaFoldDB" id="A0A5R8MNA5"/>
<evidence type="ECO:0000256" key="4">
    <source>
        <dbReference type="ARBA" id="ARBA00022989"/>
    </source>
</evidence>
<gene>
    <name evidence="8" type="ORF">FEI13_01240</name>
</gene>
<feature type="transmembrane region" description="Helical" evidence="6">
    <location>
        <begin position="277"/>
        <end position="296"/>
    </location>
</feature>
<dbReference type="InterPro" id="IPR050189">
    <property type="entry name" value="MFS_Efflux_Transporters"/>
</dbReference>
<feature type="transmembrane region" description="Helical" evidence="6">
    <location>
        <begin position="53"/>
        <end position="74"/>
    </location>
</feature>
<feature type="transmembrane region" description="Helical" evidence="6">
    <location>
        <begin position="367"/>
        <end position="386"/>
    </location>
</feature>
<feature type="transmembrane region" description="Helical" evidence="6">
    <location>
        <begin position="143"/>
        <end position="163"/>
    </location>
</feature>
<dbReference type="GO" id="GO:0022857">
    <property type="term" value="F:transmembrane transporter activity"/>
    <property type="evidence" value="ECO:0007669"/>
    <property type="project" value="InterPro"/>
</dbReference>
<dbReference type="EMBL" id="VBUI01000001">
    <property type="protein sequence ID" value="TLF53880.1"/>
    <property type="molecule type" value="Genomic_DNA"/>
</dbReference>
<dbReference type="RefSeq" id="WP_138178852.1">
    <property type="nucleotide sequence ID" value="NZ_VBUI01000001.1"/>
</dbReference>
<evidence type="ECO:0000313" key="8">
    <source>
        <dbReference type="EMBL" id="TLF53880.1"/>
    </source>
</evidence>
<evidence type="ECO:0000259" key="7">
    <source>
        <dbReference type="PROSITE" id="PS50850"/>
    </source>
</evidence>
<dbReference type="OrthoDB" id="9788453at2"/>
<comment type="subcellular location">
    <subcellularLocation>
        <location evidence="1">Cell membrane</location>
        <topology evidence="1">Multi-pass membrane protein</topology>
    </subcellularLocation>
</comment>
<dbReference type="PANTHER" id="PTHR43124:SF3">
    <property type="entry name" value="CHLORAMPHENICOL EFFLUX PUMP RV0191"/>
    <property type="match status" value="1"/>
</dbReference>
<keyword evidence="2" id="KW-1003">Cell membrane</keyword>
<dbReference type="InterPro" id="IPR001958">
    <property type="entry name" value="Tet-R_TetA/multi-R_MdtG-like"/>
</dbReference>
<dbReference type="Proteomes" id="UP000306973">
    <property type="component" value="Unassembled WGS sequence"/>
</dbReference>
<dbReference type="GO" id="GO:0005886">
    <property type="term" value="C:plasma membrane"/>
    <property type="evidence" value="ECO:0007669"/>
    <property type="project" value="UniProtKB-SubCell"/>
</dbReference>
<protein>
    <submittedName>
        <fullName evidence="8">MFS transporter</fullName>
    </submittedName>
</protein>
<dbReference type="SUPFAM" id="SSF103473">
    <property type="entry name" value="MFS general substrate transporter"/>
    <property type="match status" value="1"/>
</dbReference>
<feature type="domain" description="Major facilitator superfamily (MFS) profile" evidence="7">
    <location>
        <begin position="15"/>
        <end position="389"/>
    </location>
</feature>
<feature type="transmembrane region" description="Helical" evidence="6">
    <location>
        <begin position="212"/>
        <end position="234"/>
    </location>
</feature>
<evidence type="ECO:0000256" key="1">
    <source>
        <dbReference type="ARBA" id="ARBA00004651"/>
    </source>
</evidence>
<keyword evidence="4 6" id="KW-1133">Transmembrane helix</keyword>
<dbReference type="InterPro" id="IPR020846">
    <property type="entry name" value="MFS_dom"/>
</dbReference>
<feature type="transmembrane region" description="Helical" evidence="6">
    <location>
        <begin position="21"/>
        <end position="41"/>
    </location>
</feature>
<feature type="transmembrane region" description="Helical" evidence="6">
    <location>
        <begin position="340"/>
        <end position="361"/>
    </location>
</feature>
<dbReference type="CDD" id="cd17324">
    <property type="entry name" value="MFS_NepI_like"/>
    <property type="match status" value="1"/>
</dbReference>
<dbReference type="Gene3D" id="1.20.1250.20">
    <property type="entry name" value="MFS general substrate transporter like domains"/>
    <property type="match status" value="2"/>
</dbReference>
<reference evidence="8 9" key="1">
    <citation type="journal article" date="2007" name="Int. J. Syst. Evol. Microbiol.">
        <title>Halomonas saccharevitans sp. nov., Halomonas arcis sp. nov. and Halomonas subterranea sp. nov., halophilic bacteria isolated from hypersaline environments of China.</title>
        <authorList>
            <person name="Xu X.W."/>
            <person name="Wu Y.H."/>
            <person name="Zhou Z."/>
            <person name="Wang C.S."/>
            <person name="Zhou Y.G."/>
            <person name="Zhang H.B."/>
            <person name="Wang Y."/>
            <person name="Wu M."/>
        </authorList>
    </citation>
    <scope>NUCLEOTIDE SEQUENCE [LARGE SCALE GENOMIC DNA]</scope>
    <source>
        <strain evidence="8 9">TBZ3</strain>
    </source>
</reference>
<feature type="transmembrane region" description="Helical" evidence="6">
    <location>
        <begin position="246"/>
        <end position="265"/>
    </location>
</feature>
<dbReference type="Pfam" id="PF07690">
    <property type="entry name" value="MFS_1"/>
    <property type="match status" value="1"/>
</dbReference>
<dbReference type="PROSITE" id="PS50850">
    <property type="entry name" value="MFS"/>
    <property type="match status" value="1"/>
</dbReference>
<comment type="caution">
    <text evidence="8">The sequence shown here is derived from an EMBL/GenBank/DDBJ whole genome shotgun (WGS) entry which is preliminary data.</text>
</comment>
<evidence type="ECO:0000256" key="5">
    <source>
        <dbReference type="ARBA" id="ARBA00023136"/>
    </source>
</evidence>
<feature type="transmembrane region" description="Helical" evidence="6">
    <location>
        <begin position="110"/>
        <end position="131"/>
    </location>
</feature>
<dbReference type="InterPro" id="IPR011701">
    <property type="entry name" value="MFS"/>
</dbReference>
<keyword evidence="3 6" id="KW-0812">Transmembrane</keyword>
<accession>A0A5R8MNA5</accession>
<keyword evidence="9" id="KW-1185">Reference proteome</keyword>
<feature type="transmembrane region" description="Helical" evidence="6">
    <location>
        <begin position="302"/>
        <end position="319"/>
    </location>
</feature>
<dbReference type="PRINTS" id="PR01035">
    <property type="entry name" value="TCRTETA"/>
</dbReference>
<sequence length="402" mass="41399">MPTDTFRPRSTPRLAETALALGGFAIGTTEFVIMGLMPRIADDYGIAVQDVGLAISAYALGVVVGAPLISAIGARIPRRRLLIGLMVWFAAGNLLTLLAPSFYGFVALRFVAGLPHGVYLGVAALVAANVAEPHERGRAVGRVLAGLTLAILAGAPLATWIGGLAGWKAAFVLVGALGLATALLVRLWVPVQPPNDGASLRSELSAITRPRVLYTLAVACIGFAGMFSVFSYAMPTLTHQASMPEALGPLVLATFGVGSVLGNLVGGRLADANQRRAIAGVLIWAALVQLGFFLAADRIWSGLLLVGLVGTCGALVPPLQTRLMDVAGDAQTMAATLNHAAFNIANGLGAWLGGMAVTVGLGWSATGLVGMVMALTGLAIFLIALARERATPDQGPGVTRRI</sequence>
<evidence type="ECO:0000313" key="9">
    <source>
        <dbReference type="Proteomes" id="UP000306973"/>
    </source>
</evidence>
<proteinExistence type="predicted"/>
<evidence type="ECO:0000256" key="2">
    <source>
        <dbReference type="ARBA" id="ARBA00022475"/>
    </source>
</evidence>
<feature type="transmembrane region" description="Helical" evidence="6">
    <location>
        <begin position="169"/>
        <end position="191"/>
    </location>
</feature>